<dbReference type="OrthoDB" id="2200237at2"/>
<organism evidence="1 2">
    <name type="scientific">Vagococcus zengguangii</name>
    <dbReference type="NCBI Taxonomy" id="2571750"/>
    <lineage>
        <taxon>Bacteria</taxon>
        <taxon>Bacillati</taxon>
        <taxon>Bacillota</taxon>
        <taxon>Bacilli</taxon>
        <taxon>Lactobacillales</taxon>
        <taxon>Enterococcaceae</taxon>
        <taxon>Vagococcus</taxon>
    </lineage>
</organism>
<accession>A0A4D7CRI0</accession>
<evidence type="ECO:0000313" key="1">
    <source>
        <dbReference type="EMBL" id="QCI86698.1"/>
    </source>
</evidence>
<sequence length="117" mass="13438">MEKQTMKHQVKYLTKIISSSSQRFLASFLDDSLITKKEQEKIKSQLIRAASLKATTVLQVSDTITEPVETLYGKVKYHPSNETTVILKDEKTKTLKMLPIHTIRKVSFIEPYHSKIS</sequence>
<keyword evidence="2" id="KW-1185">Reference proteome</keyword>
<proteinExistence type="predicted"/>
<dbReference type="RefSeq" id="WP_136953529.1">
    <property type="nucleotide sequence ID" value="NZ_CP039712.1"/>
</dbReference>
<protein>
    <submittedName>
        <fullName evidence="1">Uncharacterized protein</fullName>
    </submittedName>
</protein>
<dbReference type="Proteomes" id="UP000298615">
    <property type="component" value="Chromosome"/>
</dbReference>
<dbReference type="KEGG" id="vao:FA707_06835"/>
<dbReference type="EMBL" id="CP039712">
    <property type="protein sequence ID" value="QCI86698.1"/>
    <property type="molecule type" value="Genomic_DNA"/>
</dbReference>
<name>A0A4D7CRI0_9ENTE</name>
<gene>
    <name evidence="1" type="ORF">FA707_06835</name>
</gene>
<evidence type="ECO:0000313" key="2">
    <source>
        <dbReference type="Proteomes" id="UP000298615"/>
    </source>
</evidence>
<dbReference type="AlphaFoldDB" id="A0A4D7CRI0"/>
<reference evidence="1 2" key="1">
    <citation type="submission" date="2019-04" db="EMBL/GenBank/DDBJ databases">
        <title>Vagococcus sp. nov., isolated from faeces of yaks (Bos grunniens).</title>
        <authorList>
            <person name="Ge Y."/>
        </authorList>
    </citation>
    <scope>NUCLEOTIDE SEQUENCE [LARGE SCALE GENOMIC DNA]</scope>
    <source>
        <strain evidence="1 2">MN-17</strain>
    </source>
</reference>